<dbReference type="Pfam" id="PF03061">
    <property type="entry name" value="4HBT"/>
    <property type="match status" value="1"/>
</dbReference>
<sequence>MSSKKFARESAVIMTEMVLPNDTNTLNNLMGGKLMHWMDVVAAIAAQKHSNSIVVTASADNISFQEPIALGNVVTLKAQVTRAFNSSMEVFIEVTAEDIPANKKVMTNRAFFTFVAVNQDNKPSRIPDLVPETPEEIENFEGALRRRQLRLVLAKRMKPEDAVELKSIFNLQ</sequence>
<dbReference type="GO" id="GO:0006637">
    <property type="term" value="P:acyl-CoA metabolic process"/>
    <property type="evidence" value="ECO:0007669"/>
    <property type="project" value="TreeGrafter"/>
</dbReference>
<dbReference type="PROSITE" id="PS00430">
    <property type="entry name" value="TONB_DEPENDENT_REC_1"/>
    <property type="match status" value="1"/>
</dbReference>
<dbReference type="Proteomes" id="UP000249115">
    <property type="component" value="Unassembled WGS sequence"/>
</dbReference>
<dbReference type="InterPro" id="IPR006683">
    <property type="entry name" value="Thioestr_dom"/>
</dbReference>
<feature type="domain" description="HotDog ACOT-type" evidence="4">
    <location>
        <begin position="8"/>
        <end position="120"/>
    </location>
</feature>
<dbReference type="RefSeq" id="WP_086502330.1">
    <property type="nucleotide sequence ID" value="NZ_MSSV01000015.1"/>
</dbReference>
<evidence type="ECO:0000313" key="7">
    <source>
        <dbReference type="Proteomes" id="UP000249115"/>
    </source>
</evidence>
<dbReference type="Proteomes" id="UP000321927">
    <property type="component" value="Unassembled WGS sequence"/>
</dbReference>
<gene>
    <name evidence="6" type="ORF">ESW18_15010</name>
    <name evidence="5" type="ORF">LV84_03037</name>
</gene>
<organism evidence="5 7">
    <name type="scientific">Algoriphagus ratkowskyi</name>
    <dbReference type="NCBI Taxonomy" id="57028"/>
    <lineage>
        <taxon>Bacteria</taxon>
        <taxon>Pseudomonadati</taxon>
        <taxon>Bacteroidota</taxon>
        <taxon>Cytophagia</taxon>
        <taxon>Cytophagales</taxon>
        <taxon>Cyclobacteriaceae</taxon>
        <taxon>Algoriphagus</taxon>
    </lineage>
</organism>
<dbReference type="EMBL" id="VORV01000010">
    <property type="protein sequence ID" value="TXD76671.1"/>
    <property type="molecule type" value="Genomic_DNA"/>
</dbReference>
<dbReference type="PROSITE" id="PS51770">
    <property type="entry name" value="HOTDOG_ACOT"/>
    <property type="match status" value="1"/>
</dbReference>
<protein>
    <submittedName>
        <fullName evidence="5">Acyl-CoA hydrolase</fullName>
    </submittedName>
    <submittedName>
        <fullName evidence="6">Acyl-CoA thioesterase</fullName>
    </submittedName>
</protein>
<dbReference type="EMBL" id="QKZU01000011">
    <property type="protein sequence ID" value="PZX53929.1"/>
    <property type="molecule type" value="Genomic_DNA"/>
</dbReference>
<evidence type="ECO:0000313" key="5">
    <source>
        <dbReference type="EMBL" id="PZX53929.1"/>
    </source>
</evidence>
<dbReference type="InterPro" id="IPR033120">
    <property type="entry name" value="HOTDOG_ACOT"/>
</dbReference>
<dbReference type="GO" id="GO:0005737">
    <property type="term" value="C:cytoplasm"/>
    <property type="evidence" value="ECO:0007669"/>
    <property type="project" value="TreeGrafter"/>
</dbReference>
<reference evidence="6 8" key="2">
    <citation type="submission" date="2019-08" db="EMBL/GenBank/DDBJ databases">
        <title>Genome of Algoriphagus ratkowskyi IC026.</title>
        <authorList>
            <person name="Bowman J.P."/>
        </authorList>
    </citation>
    <scope>NUCLEOTIDE SEQUENCE [LARGE SCALE GENOMIC DNA]</scope>
    <source>
        <strain evidence="6 8">IC026</strain>
    </source>
</reference>
<evidence type="ECO:0000313" key="6">
    <source>
        <dbReference type="EMBL" id="TXD76671.1"/>
    </source>
</evidence>
<keyword evidence="2 3" id="KW-0378">Hydrolase</keyword>
<dbReference type="PANTHER" id="PTHR11049">
    <property type="entry name" value="ACYL COENZYME A THIOESTER HYDROLASE"/>
    <property type="match status" value="1"/>
</dbReference>
<dbReference type="Gene3D" id="3.10.129.10">
    <property type="entry name" value="Hotdog Thioesterase"/>
    <property type="match status" value="1"/>
</dbReference>
<evidence type="ECO:0000256" key="2">
    <source>
        <dbReference type="ARBA" id="ARBA00022801"/>
    </source>
</evidence>
<evidence type="ECO:0000256" key="1">
    <source>
        <dbReference type="ARBA" id="ARBA00010458"/>
    </source>
</evidence>
<evidence type="ECO:0000259" key="4">
    <source>
        <dbReference type="PROSITE" id="PS51770"/>
    </source>
</evidence>
<comment type="similarity">
    <text evidence="1">Belongs to the acyl coenzyme A hydrolase family.</text>
</comment>
<dbReference type="SUPFAM" id="SSF54637">
    <property type="entry name" value="Thioesterase/thiol ester dehydrase-isomerase"/>
    <property type="match status" value="1"/>
</dbReference>
<dbReference type="InterPro" id="IPR010916">
    <property type="entry name" value="TonB_box_CS"/>
</dbReference>
<dbReference type="CDD" id="cd03442">
    <property type="entry name" value="BFIT_BACH"/>
    <property type="match status" value="1"/>
</dbReference>
<evidence type="ECO:0000313" key="8">
    <source>
        <dbReference type="Proteomes" id="UP000321927"/>
    </source>
</evidence>
<keyword evidence="8" id="KW-1185">Reference proteome</keyword>
<dbReference type="InterPro" id="IPR029069">
    <property type="entry name" value="HotDog_dom_sf"/>
</dbReference>
<dbReference type="OrthoDB" id="9791628at2"/>
<comment type="caution">
    <text evidence="5">The sequence shown here is derived from an EMBL/GenBank/DDBJ whole genome shotgun (WGS) entry which is preliminary data.</text>
</comment>
<proteinExistence type="inferred from homology"/>
<accession>A0A2W7RHV5</accession>
<dbReference type="AlphaFoldDB" id="A0A2W7RHV5"/>
<dbReference type="GO" id="GO:0052816">
    <property type="term" value="F:long-chain fatty acyl-CoA hydrolase activity"/>
    <property type="evidence" value="ECO:0007669"/>
    <property type="project" value="TreeGrafter"/>
</dbReference>
<dbReference type="InterPro" id="IPR040170">
    <property type="entry name" value="Cytosol_ACT"/>
</dbReference>
<name>A0A2W7RHV5_9BACT</name>
<evidence type="ECO:0000256" key="3">
    <source>
        <dbReference type="PROSITE-ProRule" id="PRU01106"/>
    </source>
</evidence>
<reference evidence="5 7" key="1">
    <citation type="submission" date="2018-06" db="EMBL/GenBank/DDBJ databases">
        <title>Genomic Encyclopedia of Archaeal and Bacterial Type Strains, Phase II (KMG-II): from individual species to whole genera.</title>
        <authorList>
            <person name="Goeker M."/>
        </authorList>
    </citation>
    <scope>NUCLEOTIDE SEQUENCE [LARGE SCALE GENOMIC DNA]</scope>
    <source>
        <strain evidence="5 7">DSM 22686</strain>
    </source>
</reference>